<reference evidence="2 3" key="1">
    <citation type="submission" date="2024-09" db="EMBL/GenBank/DDBJ databases">
        <authorList>
            <person name="Sun Q."/>
            <person name="Mori K."/>
        </authorList>
    </citation>
    <scope>NUCLEOTIDE SEQUENCE [LARGE SCALE GENOMIC DNA]</scope>
    <source>
        <strain evidence="2 3">CCM 8545</strain>
    </source>
</reference>
<accession>A0ABV6C9U6</accession>
<dbReference type="EMBL" id="JBHLXE010000016">
    <property type="protein sequence ID" value="MFC0178870.1"/>
    <property type="molecule type" value="Genomic_DNA"/>
</dbReference>
<dbReference type="Proteomes" id="UP001589758">
    <property type="component" value="Unassembled WGS sequence"/>
</dbReference>
<keyword evidence="1" id="KW-1133">Transmembrane helix</keyword>
<gene>
    <name evidence="2" type="ORF">ACFFIT_01965</name>
</gene>
<dbReference type="RefSeq" id="WP_385875891.1">
    <property type="nucleotide sequence ID" value="NZ_JBHLXE010000016.1"/>
</dbReference>
<name>A0ABV6C9U6_9GAMM</name>
<feature type="transmembrane region" description="Helical" evidence="1">
    <location>
        <begin position="88"/>
        <end position="109"/>
    </location>
</feature>
<keyword evidence="1" id="KW-0812">Transmembrane</keyword>
<organism evidence="2 3">
    <name type="scientific">Thorsellia kenyensis</name>
    <dbReference type="NCBI Taxonomy" id="1549888"/>
    <lineage>
        <taxon>Bacteria</taxon>
        <taxon>Pseudomonadati</taxon>
        <taxon>Pseudomonadota</taxon>
        <taxon>Gammaproteobacteria</taxon>
        <taxon>Enterobacterales</taxon>
        <taxon>Thorselliaceae</taxon>
        <taxon>Thorsellia</taxon>
    </lineage>
</organism>
<evidence type="ECO:0000256" key="1">
    <source>
        <dbReference type="SAM" id="Phobius"/>
    </source>
</evidence>
<proteinExistence type="predicted"/>
<keyword evidence="1" id="KW-0472">Membrane</keyword>
<keyword evidence="3" id="KW-1185">Reference proteome</keyword>
<evidence type="ECO:0000313" key="2">
    <source>
        <dbReference type="EMBL" id="MFC0178870.1"/>
    </source>
</evidence>
<sequence length="110" mass="12740">METIANTKVNCPQCQSDMVTRIGYLKNYCQECQFNFEGDTRYSLMDVFNNLNEISLDDEKVQKLLANGSKNFLQFNELNAKRKNKYSVFHFLLSVSISTAIFVGFIQLFN</sequence>
<protein>
    <submittedName>
        <fullName evidence="2">Uncharacterized protein</fullName>
    </submittedName>
</protein>
<comment type="caution">
    <text evidence="2">The sequence shown here is derived from an EMBL/GenBank/DDBJ whole genome shotgun (WGS) entry which is preliminary data.</text>
</comment>
<evidence type="ECO:0000313" key="3">
    <source>
        <dbReference type="Proteomes" id="UP001589758"/>
    </source>
</evidence>